<protein>
    <submittedName>
        <fullName evidence="2">Uncharacterized protein</fullName>
    </submittedName>
</protein>
<dbReference type="AlphaFoldDB" id="A0A554N7E1"/>
<proteinExistence type="predicted"/>
<comment type="caution">
    <text evidence="2">The sequence shown here is derived from an EMBL/GenBank/DDBJ whole genome shotgun (WGS) entry which is preliminary data.</text>
</comment>
<feature type="compositionally biased region" description="Basic and acidic residues" evidence="1">
    <location>
        <begin position="1"/>
        <end position="11"/>
    </location>
</feature>
<evidence type="ECO:0000313" key="2">
    <source>
        <dbReference type="EMBL" id="TSD13315.1"/>
    </source>
</evidence>
<dbReference type="RefSeq" id="WP_144262502.1">
    <property type="nucleotide sequence ID" value="NZ_QMDX01000008.1"/>
</dbReference>
<keyword evidence="3" id="KW-1185">Reference proteome</keyword>
<dbReference type="OrthoDB" id="223824at2157"/>
<gene>
    <name evidence="2" type="ORF">DP107_12530</name>
</gene>
<accession>A0A554N7E1</accession>
<reference evidence="2 3" key="1">
    <citation type="submission" date="2018-06" db="EMBL/GenBank/DDBJ databases">
        <title>Natronomonas sp. F16-60 a new haloarchaeon isolated from a solar saltern of Isla Cristina, Huelva, Spain.</title>
        <authorList>
            <person name="Duran-Viseras A."/>
            <person name="Sanchez-Porro C."/>
            <person name="Ventosa A."/>
        </authorList>
    </citation>
    <scope>NUCLEOTIDE SEQUENCE [LARGE SCALE GENOMIC DNA]</scope>
    <source>
        <strain evidence="2 3">F16-60</strain>
    </source>
</reference>
<organism evidence="2 3">
    <name type="scientific">Haloglomus irregulare</name>
    <dbReference type="NCBI Taxonomy" id="2234134"/>
    <lineage>
        <taxon>Archaea</taxon>
        <taxon>Methanobacteriati</taxon>
        <taxon>Methanobacteriota</taxon>
        <taxon>Stenosarchaea group</taxon>
        <taxon>Halobacteria</taxon>
        <taxon>Halobacteriales</taxon>
        <taxon>Natronomonadaceae</taxon>
        <taxon>Haloglomus</taxon>
    </lineage>
</organism>
<dbReference type="EMBL" id="QMDX01000008">
    <property type="protein sequence ID" value="TSD13315.1"/>
    <property type="molecule type" value="Genomic_DNA"/>
</dbReference>
<name>A0A554N7E1_9EURY</name>
<dbReference type="InParanoid" id="A0A554N7E1"/>
<evidence type="ECO:0000313" key="3">
    <source>
        <dbReference type="Proteomes" id="UP000319894"/>
    </source>
</evidence>
<dbReference type="Proteomes" id="UP000319894">
    <property type="component" value="Unassembled WGS sequence"/>
</dbReference>
<feature type="region of interest" description="Disordered" evidence="1">
    <location>
        <begin position="1"/>
        <end position="21"/>
    </location>
</feature>
<evidence type="ECO:0000256" key="1">
    <source>
        <dbReference type="SAM" id="MobiDB-lite"/>
    </source>
</evidence>
<sequence>MPDRAGGRVDSGDGPTHCIPPQTDEMIAELEAGNRQLLHCLDCGRQVVARRHGGSCMLCGSDAIVIETV</sequence>